<keyword evidence="14" id="KW-1185">Reference proteome</keyword>
<name>A0A919U486_9CELL</name>
<dbReference type="PANTHER" id="PTHR24421">
    <property type="entry name" value="NITRATE/NITRITE SENSOR PROTEIN NARX-RELATED"/>
    <property type="match status" value="1"/>
</dbReference>
<dbReference type="Pfam" id="PF07730">
    <property type="entry name" value="HisKA_3"/>
    <property type="match status" value="1"/>
</dbReference>
<dbReference type="InterPro" id="IPR003594">
    <property type="entry name" value="HATPase_dom"/>
</dbReference>
<dbReference type="EMBL" id="BONK01000014">
    <property type="protein sequence ID" value="GIG22884.1"/>
    <property type="molecule type" value="Genomic_DNA"/>
</dbReference>
<feature type="transmembrane region" description="Helical" evidence="11">
    <location>
        <begin position="67"/>
        <end position="88"/>
    </location>
</feature>
<evidence type="ECO:0000256" key="9">
    <source>
        <dbReference type="SAM" id="Coils"/>
    </source>
</evidence>
<feature type="region of interest" description="Disordered" evidence="10">
    <location>
        <begin position="391"/>
        <end position="426"/>
    </location>
</feature>
<feature type="transmembrane region" description="Helical" evidence="11">
    <location>
        <begin position="16"/>
        <end position="37"/>
    </location>
</feature>
<dbReference type="GO" id="GO:0046983">
    <property type="term" value="F:protein dimerization activity"/>
    <property type="evidence" value="ECO:0007669"/>
    <property type="project" value="InterPro"/>
</dbReference>
<comment type="catalytic activity">
    <reaction evidence="1">
        <text>ATP + protein L-histidine = ADP + protein N-phospho-L-histidine.</text>
        <dbReference type="EC" id="2.7.13.3"/>
    </reaction>
</comment>
<dbReference type="Proteomes" id="UP000632740">
    <property type="component" value="Unassembled WGS sequence"/>
</dbReference>
<dbReference type="Gene3D" id="1.20.5.1930">
    <property type="match status" value="1"/>
</dbReference>
<keyword evidence="6 13" id="KW-0418">Kinase</keyword>
<dbReference type="SMART" id="SM00387">
    <property type="entry name" value="HATPase_c"/>
    <property type="match status" value="1"/>
</dbReference>
<dbReference type="GO" id="GO:0000155">
    <property type="term" value="F:phosphorelay sensor kinase activity"/>
    <property type="evidence" value="ECO:0007669"/>
    <property type="project" value="InterPro"/>
</dbReference>
<evidence type="ECO:0000313" key="13">
    <source>
        <dbReference type="EMBL" id="GIG22884.1"/>
    </source>
</evidence>
<keyword evidence="4" id="KW-0808">Transferase</keyword>
<reference evidence="13" key="1">
    <citation type="submission" date="2021-01" db="EMBL/GenBank/DDBJ databases">
        <title>Whole genome shotgun sequence of Cellulomonas chitinilytica NBRC 110799.</title>
        <authorList>
            <person name="Komaki H."/>
            <person name="Tamura T."/>
        </authorList>
    </citation>
    <scope>NUCLEOTIDE SEQUENCE</scope>
    <source>
        <strain evidence="13">NBRC 110799</strain>
    </source>
</reference>
<keyword evidence="8" id="KW-0902">Two-component regulatory system</keyword>
<protein>
    <recommendedName>
        <fullName evidence="2">histidine kinase</fullName>
        <ecNumber evidence="2">2.7.13.3</ecNumber>
    </recommendedName>
</protein>
<keyword evidence="11" id="KW-1133">Transmembrane helix</keyword>
<gene>
    <name evidence="13" type="ORF">Cch01nite_36080</name>
</gene>
<dbReference type="Pfam" id="PF02518">
    <property type="entry name" value="HATPase_c"/>
    <property type="match status" value="1"/>
</dbReference>
<keyword evidence="3" id="KW-0597">Phosphoprotein</keyword>
<dbReference type="InterPro" id="IPR036890">
    <property type="entry name" value="HATPase_C_sf"/>
</dbReference>
<feature type="transmembrane region" description="Helical" evidence="11">
    <location>
        <begin position="108"/>
        <end position="129"/>
    </location>
</feature>
<dbReference type="InterPro" id="IPR011712">
    <property type="entry name" value="Sig_transdc_His_kin_sub3_dim/P"/>
</dbReference>
<dbReference type="Gene3D" id="3.30.565.10">
    <property type="entry name" value="Histidine kinase-like ATPase, C-terminal domain"/>
    <property type="match status" value="1"/>
</dbReference>
<dbReference type="InterPro" id="IPR050482">
    <property type="entry name" value="Sensor_HK_TwoCompSys"/>
</dbReference>
<feature type="domain" description="Histidine kinase/HSP90-like ATPase" evidence="12">
    <location>
        <begin position="320"/>
        <end position="413"/>
    </location>
</feature>
<feature type="coiled-coil region" evidence="9">
    <location>
        <begin position="165"/>
        <end position="192"/>
    </location>
</feature>
<comment type="caution">
    <text evidence="13">The sequence shown here is derived from an EMBL/GenBank/DDBJ whole genome shotgun (WGS) entry which is preliminary data.</text>
</comment>
<evidence type="ECO:0000256" key="3">
    <source>
        <dbReference type="ARBA" id="ARBA00022553"/>
    </source>
</evidence>
<feature type="compositionally biased region" description="Low complexity" evidence="10">
    <location>
        <begin position="269"/>
        <end position="279"/>
    </location>
</feature>
<keyword evidence="11" id="KW-0472">Membrane</keyword>
<evidence type="ECO:0000256" key="10">
    <source>
        <dbReference type="SAM" id="MobiDB-lite"/>
    </source>
</evidence>
<evidence type="ECO:0000256" key="1">
    <source>
        <dbReference type="ARBA" id="ARBA00000085"/>
    </source>
</evidence>
<dbReference type="GO" id="GO:0005524">
    <property type="term" value="F:ATP binding"/>
    <property type="evidence" value="ECO:0007669"/>
    <property type="project" value="UniProtKB-KW"/>
</dbReference>
<keyword evidence="7" id="KW-0067">ATP-binding</keyword>
<accession>A0A919U486</accession>
<feature type="transmembrane region" description="Helical" evidence="11">
    <location>
        <begin position="43"/>
        <end position="60"/>
    </location>
</feature>
<evidence type="ECO:0000256" key="8">
    <source>
        <dbReference type="ARBA" id="ARBA00023012"/>
    </source>
</evidence>
<dbReference type="PANTHER" id="PTHR24421:SF10">
    <property type="entry name" value="NITRATE_NITRITE SENSOR PROTEIN NARQ"/>
    <property type="match status" value="1"/>
</dbReference>
<dbReference type="AlphaFoldDB" id="A0A919U486"/>
<evidence type="ECO:0000256" key="2">
    <source>
        <dbReference type="ARBA" id="ARBA00012438"/>
    </source>
</evidence>
<dbReference type="GO" id="GO:0016020">
    <property type="term" value="C:membrane"/>
    <property type="evidence" value="ECO:0007669"/>
    <property type="project" value="InterPro"/>
</dbReference>
<dbReference type="CDD" id="cd16917">
    <property type="entry name" value="HATPase_UhpB-NarQ-NarX-like"/>
    <property type="match status" value="1"/>
</dbReference>
<dbReference type="InterPro" id="IPR055558">
    <property type="entry name" value="DUF7134"/>
</dbReference>
<proteinExistence type="predicted"/>
<keyword evidence="5" id="KW-0547">Nucleotide-binding</keyword>
<evidence type="ECO:0000256" key="6">
    <source>
        <dbReference type="ARBA" id="ARBA00022777"/>
    </source>
</evidence>
<keyword evidence="9" id="KW-0175">Coiled coil</keyword>
<feature type="compositionally biased region" description="Gly residues" evidence="10">
    <location>
        <begin position="255"/>
        <end position="266"/>
    </location>
</feature>
<dbReference type="SUPFAM" id="SSF55874">
    <property type="entry name" value="ATPase domain of HSP90 chaperone/DNA topoisomerase II/histidine kinase"/>
    <property type="match status" value="1"/>
</dbReference>
<evidence type="ECO:0000256" key="4">
    <source>
        <dbReference type="ARBA" id="ARBA00022679"/>
    </source>
</evidence>
<evidence type="ECO:0000259" key="12">
    <source>
        <dbReference type="SMART" id="SM00387"/>
    </source>
</evidence>
<dbReference type="Pfam" id="PF23539">
    <property type="entry name" value="DUF7134"/>
    <property type="match status" value="1"/>
</dbReference>
<evidence type="ECO:0000256" key="5">
    <source>
        <dbReference type="ARBA" id="ARBA00022741"/>
    </source>
</evidence>
<dbReference type="EC" id="2.7.13.3" evidence="2"/>
<evidence type="ECO:0000256" key="7">
    <source>
        <dbReference type="ARBA" id="ARBA00022840"/>
    </source>
</evidence>
<feature type="transmembrane region" description="Helical" evidence="11">
    <location>
        <begin position="136"/>
        <end position="155"/>
    </location>
</feature>
<feature type="region of interest" description="Disordered" evidence="10">
    <location>
        <begin position="254"/>
        <end position="288"/>
    </location>
</feature>
<keyword evidence="11" id="KW-0812">Transmembrane</keyword>
<evidence type="ECO:0000313" key="14">
    <source>
        <dbReference type="Proteomes" id="UP000632740"/>
    </source>
</evidence>
<evidence type="ECO:0000256" key="11">
    <source>
        <dbReference type="SAM" id="Phobius"/>
    </source>
</evidence>
<organism evidence="13 14">
    <name type="scientific">Cellulomonas chitinilytica</name>
    <dbReference type="NCBI Taxonomy" id="398759"/>
    <lineage>
        <taxon>Bacteria</taxon>
        <taxon>Bacillati</taxon>
        <taxon>Actinomycetota</taxon>
        <taxon>Actinomycetes</taxon>
        <taxon>Micrococcales</taxon>
        <taxon>Cellulomonadaceae</taxon>
        <taxon>Cellulomonas</taxon>
    </lineage>
</organism>
<dbReference type="RefSeq" id="WP_203757904.1">
    <property type="nucleotide sequence ID" value="NZ_BONK01000014.1"/>
</dbReference>
<sequence length="426" mass="44855">MTRWDRLLRWEEAHRFVVDAVGTAFTLLLVVPFAVAVPGYGNRGWVLYLTTVLLVAPLAWRRVRPTASVAAVYTVALLQMVFLTPLLIPADLTVPVALYSVTVHGPRWAHRVAVGGALLGSLTLAVLLSGSSYPPAALGTAIIASSTMLTVWAFGLARRSRRETIEALVDRAQRLEVERDQQTQIATAAERARIARDLHDIVAHSLSVVIAQADGGRYAAEADPAAATRALATIGETGRAALTDMRRLLGVLRAGPGGTGGAGSPGPGEPATATGSTPAVDRFAPQPSADDIGALVDQVRGSGVRVSLVRMGTPRRLPPGMGLAVYRIAQEALTNVLKHAGPDPQVTVMVSWQPEAILVEVDDDGRGASAESDGLGQGMLGMRERATMFGGTVTAGPRPGGGFRVRAQLPTPRERTSVSTSDEETP</sequence>